<feature type="region of interest" description="Disordered" evidence="1">
    <location>
        <begin position="1"/>
        <end position="30"/>
    </location>
</feature>
<dbReference type="AlphaFoldDB" id="A0A4Y7TD71"/>
<name>A0A4Y7TD71_COPMI</name>
<evidence type="ECO:0000256" key="1">
    <source>
        <dbReference type="SAM" id="MobiDB-lite"/>
    </source>
</evidence>
<accession>A0A4Y7TD71</accession>
<evidence type="ECO:0000313" key="3">
    <source>
        <dbReference type="Proteomes" id="UP000298030"/>
    </source>
</evidence>
<proteinExistence type="predicted"/>
<keyword evidence="3" id="KW-1185">Reference proteome</keyword>
<reference evidence="2 3" key="1">
    <citation type="journal article" date="2019" name="Nat. Ecol. Evol.">
        <title>Megaphylogeny resolves global patterns of mushroom evolution.</title>
        <authorList>
            <person name="Varga T."/>
            <person name="Krizsan K."/>
            <person name="Foldi C."/>
            <person name="Dima B."/>
            <person name="Sanchez-Garcia M."/>
            <person name="Sanchez-Ramirez S."/>
            <person name="Szollosi G.J."/>
            <person name="Szarkandi J.G."/>
            <person name="Papp V."/>
            <person name="Albert L."/>
            <person name="Andreopoulos W."/>
            <person name="Angelini C."/>
            <person name="Antonin V."/>
            <person name="Barry K.W."/>
            <person name="Bougher N.L."/>
            <person name="Buchanan P."/>
            <person name="Buyck B."/>
            <person name="Bense V."/>
            <person name="Catcheside P."/>
            <person name="Chovatia M."/>
            <person name="Cooper J."/>
            <person name="Damon W."/>
            <person name="Desjardin D."/>
            <person name="Finy P."/>
            <person name="Geml J."/>
            <person name="Haridas S."/>
            <person name="Hughes K."/>
            <person name="Justo A."/>
            <person name="Karasinski D."/>
            <person name="Kautmanova I."/>
            <person name="Kiss B."/>
            <person name="Kocsube S."/>
            <person name="Kotiranta H."/>
            <person name="LaButti K.M."/>
            <person name="Lechner B.E."/>
            <person name="Liimatainen K."/>
            <person name="Lipzen A."/>
            <person name="Lukacs Z."/>
            <person name="Mihaltcheva S."/>
            <person name="Morgado L.N."/>
            <person name="Niskanen T."/>
            <person name="Noordeloos M.E."/>
            <person name="Ohm R.A."/>
            <person name="Ortiz-Santana B."/>
            <person name="Ovrebo C."/>
            <person name="Racz N."/>
            <person name="Riley R."/>
            <person name="Savchenko A."/>
            <person name="Shiryaev A."/>
            <person name="Soop K."/>
            <person name="Spirin V."/>
            <person name="Szebenyi C."/>
            <person name="Tomsovsky M."/>
            <person name="Tulloss R.E."/>
            <person name="Uehling J."/>
            <person name="Grigoriev I.V."/>
            <person name="Vagvolgyi C."/>
            <person name="Papp T."/>
            <person name="Martin F.M."/>
            <person name="Miettinen O."/>
            <person name="Hibbett D.S."/>
            <person name="Nagy L.G."/>
        </authorList>
    </citation>
    <scope>NUCLEOTIDE SEQUENCE [LARGE SCALE GENOMIC DNA]</scope>
    <source>
        <strain evidence="2 3">FP101781</strain>
    </source>
</reference>
<protein>
    <submittedName>
        <fullName evidence="2">Uncharacterized protein</fullName>
    </submittedName>
</protein>
<sequence length="210" mass="22502">MSLGTSSRSNSRATRRKASKHAKRSASSSSSASDHAAVEIFMDTAELHSVSFSEPLIILTSHGGDVYEHPGLPQPISMVHPAPTVATRGIPRRQLWLQYSTGTLEVYDQCALSSESEALILDPGNTICPRAYTQALVPGKLWALLLSDVDNHSADVVRVIKRNDSEGFAKQSIASSSTSSGGCKGRVDPSCSLRLWPKESLDNVSITPAL</sequence>
<feature type="compositionally biased region" description="Basic residues" evidence="1">
    <location>
        <begin position="13"/>
        <end position="24"/>
    </location>
</feature>
<evidence type="ECO:0000313" key="2">
    <source>
        <dbReference type="EMBL" id="TEB32090.1"/>
    </source>
</evidence>
<organism evidence="2 3">
    <name type="scientific">Coprinellus micaceus</name>
    <name type="common">Glistening ink-cap mushroom</name>
    <name type="synonym">Coprinus micaceus</name>
    <dbReference type="NCBI Taxonomy" id="71717"/>
    <lineage>
        <taxon>Eukaryota</taxon>
        <taxon>Fungi</taxon>
        <taxon>Dikarya</taxon>
        <taxon>Basidiomycota</taxon>
        <taxon>Agaricomycotina</taxon>
        <taxon>Agaricomycetes</taxon>
        <taxon>Agaricomycetidae</taxon>
        <taxon>Agaricales</taxon>
        <taxon>Agaricineae</taxon>
        <taxon>Psathyrellaceae</taxon>
        <taxon>Coprinellus</taxon>
    </lineage>
</organism>
<gene>
    <name evidence="2" type="ORF">FA13DRAFT_1841387</name>
</gene>
<feature type="compositionally biased region" description="Low complexity" evidence="1">
    <location>
        <begin position="1"/>
        <end position="12"/>
    </location>
</feature>
<dbReference type="Proteomes" id="UP000298030">
    <property type="component" value="Unassembled WGS sequence"/>
</dbReference>
<comment type="caution">
    <text evidence="2">The sequence shown here is derived from an EMBL/GenBank/DDBJ whole genome shotgun (WGS) entry which is preliminary data.</text>
</comment>
<dbReference type="EMBL" id="QPFP01000016">
    <property type="protein sequence ID" value="TEB32090.1"/>
    <property type="molecule type" value="Genomic_DNA"/>
</dbReference>